<name>A0A850LM93_9RHOB</name>
<accession>A0A850LM93</accession>
<gene>
    <name evidence="1" type="ORF">HW564_19855</name>
</gene>
<dbReference type="InterPro" id="IPR011057">
    <property type="entry name" value="Mss4-like_sf"/>
</dbReference>
<comment type="caution">
    <text evidence="1">The sequence shown here is derived from an EMBL/GenBank/DDBJ whole genome shotgun (WGS) entry which is preliminary data.</text>
</comment>
<evidence type="ECO:0008006" key="3">
    <source>
        <dbReference type="Google" id="ProtNLM"/>
    </source>
</evidence>
<evidence type="ECO:0000313" key="1">
    <source>
        <dbReference type="EMBL" id="NVK99184.1"/>
    </source>
</evidence>
<dbReference type="SUPFAM" id="SSF51316">
    <property type="entry name" value="Mss4-like"/>
    <property type="match status" value="1"/>
</dbReference>
<protein>
    <recommendedName>
        <fullName evidence="3">CENP-V/GFA domain-containing protein</fullName>
    </recommendedName>
</protein>
<dbReference type="AlphaFoldDB" id="A0A850LM93"/>
<evidence type="ECO:0000313" key="2">
    <source>
        <dbReference type="Proteomes" id="UP000565723"/>
    </source>
</evidence>
<proteinExistence type="predicted"/>
<reference evidence="1 2" key="1">
    <citation type="journal article" date="2020" name="Proc. Natl. Acad. Sci. U.S.A.">
        <title>Ecological drivers of bacterial community assembly in synthetic phycospheres.</title>
        <authorList>
            <person name="Fu H."/>
            <person name="Uchimiya M."/>
            <person name="Gore J."/>
            <person name="Moran M.A."/>
        </authorList>
    </citation>
    <scope>NUCLEOTIDE SEQUENCE [LARGE SCALE GENOMIC DNA]</scope>
    <source>
        <strain evidence="1">HF-Din03</strain>
    </source>
</reference>
<sequence>MGRARATELEFACDCGALAGHLSADAVRAGTRVGCHCPDCRAAELYFGQPDPAPGPVDIFQTSPDGFVIDRGAEHLALMRLSPKGLFRWYAKCCNTPLATTLDSPKKPFVGVNVRRLADPDALGRTRAYGFVPQPDGSRKHRNIAPAVYGLLTRMLAGRLSGRWRKTPFFDTSTGEPVVKPQVLDKERRAALYR</sequence>
<dbReference type="InterPro" id="IPR046149">
    <property type="entry name" value="DUF6151"/>
</dbReference>
<dbReference type="OMA" id="KGLFRWY"/>
<dbReference type="Proteomes" id="UP000565723">
    <property type="component" value="Unassembled WGS sequence"/>
</dbReference>
<organism evidence="1 2">
    <name type="scientific">Ruegeria pomeroyi</name>
    <dbReference type="NCBI Taxonomy" id="89184"/>
    <lineage>
        <taxon>Bacteria</taxon>
        <taxon>Pseudomonadati</taxon>
        <taxon>Pseudomonadota</taxon>
        <taxon>Alphaproteobacteria</taxon>
        <taxon>Rhodobacterales</taxon>
        <taxon>Roseobacteraceae</taxon>
        <taxon>Ruegeria</taxon>
    </lineage>
</organism>
<dbReference type="EMBL" id="JABXIY010000060">
    <property type="protein sequence ID" value="NVK99184.1"/>
    <property type="molecule type" value="Genomic_DNA"/>
</dbReference>
<dbReference type="RefSeq" id="WP_011047031.1">
    <property type="nucleotide sequence ID" value="NZ_CP076685.1"/>
</dbReference>
<dbReference type="Pfam" id="PF19648">
    <property type="entry name" value="DUF6151"/>
    <property type="match status" value="1"/>
</dbReference>
<dbReference type="Gene3D" id="3.90.1590.10">
    <property type="entry name" value="glutathione-dependent formaldehyde- activating enzyme (gfa)"/>
    <property type="match status" value="1"/>
</dbReference>